<sequence>MQELTYTSICRNNGLIIFDALSETELQTGRRLHEDLIDYCREIDRQGYCTHYSIKSKQMLIAVLQLVLSECRAGVLCPVLHFECHGDPEKGLYIHASKEYVGWSELVQHLAEINQATRNNVGVVLAACYGFEISKFITFTIPCPFNFVIAPQDVIQAGRLQDVVLDFYKTTVKSGDLQGGLVALDNQLVLFHCGEWFFSTLASCMITNFNAVARSQMVELMVSNEVAKVGYRNRELLREQRAKAKKFLKSPQNFYRLMSRTFLHNKIPISYEDFHAFVEGKRPR</sequence>
<accession>A0A423JZE8</accession>
<evidence type="ECO:0000313" key="2">
    <source>
        <dbReference type="Proteomes" id="UP000285349"/>
    </source>
</evidence>
<dbReference type="EMBL" id="MOBQ01000024">
    <property type="protein sequence ID" value="RON43373.1"/>
    <property type="molecule type" value="Genomic_DNA"/>
</dbReference>
<evidence type="ECO:0000313" key="1">
    <source>
        <dbReference type="EMBL" id="RON43373.1"/>
    </source>
</evidence>
<comment type="caution">
    <text evidence="1">The sequence shown here is derived from an EMBL/GenBank/DDBJ whole genome shotgun (WGS) entry which is preliminary data.</text>
</comment>
<gene>
    <name evidence="1" type="ORF">BK666_20015</name>
</gene>
<name>A0A423JZE8_9PSED</name>
<reference evidence="1 2" key="1">
    <citation type="submission" date="2016-10" db="EMBL/GenBank/DDBJ databases">
        <title>Comparative genome analysis of multiple Pseudomonas spp. focuses on biocontrol and plant growth promoting traits.</title>
        <authorList>
            <person name="Tao X.-Y."/>
            <person name="Taylor C.G."/>
        </authorList>
    </citation>
    <scope>NUCLEOTIDE SEQUENCE [LARGE SCALE GENOMIC DNA]</scope>
    <source>
        <strain evidence="1 2">37A10</strain>
    </source>
</reference>
<organism evidence="1 2">
    <name type="scientific">Pseudomonas frederiksbergensis</name>
    <dbReference type="NCBI Taxonomy" id="104087"/>
    <lineage>
        <taxon>Bacteria</taxon>
        <taxon>Pseudomonadati</taxon>
        <taxon>Pseudomonadota</taxon>
        <taxon>Gammaproteobacteria</taxon>
        <taxon>Pseudomonadales</taxon>
        <taxon>Pseudomonadaceae</taxon>
        <taxon>Pseudomonas</taxon>
    </lineage>
</organism>
<dbReference type="AlphaFoldDB" id="A0A423JZE8"/>
<proteinExistence type="predicted"/>
<dbReference type="Proteomes" id="UP000285349">
    <property type="component" value="Unassembled WGS sequence"/>
</dbReference>
<dbReference type="RefSeq" id="WP_123512428.1">
    <property type="nucleotide sequence ID" value="NZ_MOBQ01000024.1"/>
</dbReference>
<protein>
    <submittedName>
        <fullName evidence="1">Uncharacterized protein</fullName>
    </submittedName>
</protein>
<dbReference type="OrthoDB" id="6892121at2"/>